<accession>A0ABP1R8H3</accession>
<dbReference type="InterPro" id="IPR032071">
    <property type="entry name" value="DUF4806"/>
</dbReference>
<dbReference type="PANTHER" id="PTHR34153:SF2">
    <property type="entry name" value="SI:CH211-262H13.3-RELATED"/>
    <property type="match status" value="1"/>
</dbReference>
<evidence type="ECO:0000259" key="2">
    <source>
        <dbReference type="Pfam" id="PF16064"/>
    </source>
</evidence>
<feature type="compositionally biased region" description="Basic and acidic residues" evidence="1">
    <location>
        <begin position="732"/>
        <end position="746"/>
    </location>
</feature>
<feature type="domain" description="DUF4806" evidence="2">
    <location>
        <begin position="617"/>
        <end position="697"/>
    </location>
</feature>
<organism evidence="3 4">
    <name type="scientific">Orchesella dallaii</name>
    <dbReference type="NCBI Taxonomy" id="48710"/>
    <lineage>
        <taxon>Eukaryota</taxon>
        <taxon>Metazoa</taxon>
        <taxon>Ecdysozoa</taxon>
        <taxon>Arthropoda</taxon>
        <taxon>Hexapoda</taxon>
        <taxon>Collembola</taxon>
        <taxon>Entomobryomorpha</taxon>
        <taxon>Entomobryoidea</taxon>
        <taxon>Orchesellidae</taxon>
        <taxon>Orchesellinae</taxon>
        <taxon>Orchesella</taxon>
    </lineage>
</organism>
<protein>
    <recommendedName>
        <fullName evidence="2">DUF4806 domain-containing protein</fullName>
    </recommendedName>
</protein>
<dbReference type="EMBL" id="CAXLJM020000068">
    <property type="protein sequence ID" value="CAL8122865.1"/>
    <property type="molecule type" value="Genomic_DNA"/>
</dbReference>
<keyword evidence="4" id="KW-1185">Reference proteome</keyword>
<evidence type="ECO:0000313" key="3">
    <source>
        <dbReference type="EMBL" id="CAL8122865.1"/>
    </source>
</evidence>
<dbReference type="PANTHER" id="PTHR34153">
    <property type="entry name" value="SI:CH211-262H13.3-RELATED-RELATED"/>
    <property type="match status" value="1"/>
</dbReference>
<dbReference type="Proteomes" id="UP001642540">
    <property type="component" value="Unassembled WGS sequence"/>
</dbReference>
<feature type="region of interest" description="Disordered" evidence="1">
    <location>
        <begin position="727"/>
        <end position="755"/>
    </location>
</feature>
<evidence type="ECO:0000256" key="1">
    <source>
        <dbReference type="SAM" id="MobiDB-lite"/>
    </source>
</evidence>
<reference evidence="3 4" key="1">
    <citation type="submission" date="2024-08" db="EMBL/GenBank/DDBJ databases">
        <authorList>
            <person name="Cucini C."/>
            <person name="Frati F."/>
        </authorList>
    </citation>
    <scope>NUCLEOTIDE SEQUENCE [LARGE SCALE GENOMIC DNA]</scope>
</reference>
<feature type="region of interest" description="Disordered" evidence="1">
    <location>
        <begin position="536"/>
        <end position="556"/>
    </location>
</feature>
<comment type="caution">
    <text evidence="3">The sequence shown here is derived from an EMBL/GenBank/DDBJ whole genome shotgun (WGS) entry which is preliminary data.</text>
</comment>
<sequence>MPKIGCTTISRTVRRKINKINSKFSSVPNIYNRSNYRRQEIVTPILSSINNNHEGTGDCIQVDVSRDNIISAPITQVISSQFATHEDDNCQPDASCDSLNNHLRDWAVHHRITGLATNSLLKYLRQHSCFSDLPKDYRTLLRTPRVIKIVDIHPGKYWKIKRQIRSGNRPLEQIHNRISELHAYNSNHRTEPSPTVLLNSKIRVKEFTISPQKGDNCCLLDCGSPFVVESIYELSDEFGGHQREIALAPSSWIVNGGNKCYWPHFWKNTTKLLTAIKACVTPDTVTWTTFDIHIVGGRRFPTYDEARRRLNAAEDGSEFSNNEQSKHKLRKRQVKQETDSDENSSTEHVAPPAKKKSKAAKGKLATKILTKPPTPPPFCNPTQTGTPKLVAVADLYKYVKEPENESSLADWHLPFSRPMGVPAETNPGVYSYNACYNQPSNADSYPTLSNLVLPQNERQGVFRQRNAGNHIYNEARFFDPTAKQINRMSQLEETENAPQFMMSLDNAMNTGRTSIRSGVVSHGLAMESNHIPQTFESESTRNETHRSCSGYSTPRSRPIAPTMEVFPLTNSGAISLIQRNQQLMMAKIDLLLDLVRSNAQRNPAEMEKQQTKVKIHLPFLDVQEFQSFDNLLRNCAETRHELVSILSTKGGNTSNQITYRIVAALMTDEIMVHYTFAGHTGKFCFKDTMFITCICDAVRRQPKGSVSSDKEIEKAIEYWLKKANTRIRKRGSKDEKEDKEDERNNGDLDAIPPTP</sequence>
<feature type="compositionally biased region" description="Low complexity" evidence="1">
    <location>
        <begin position="362"/>
        <end position="371"/>
    </location>
</feature>
<gene>
    <name evidence="3" type="ORF">ODALV1_LOCUS19985</name>
</gene>
<proteinExistence type="predicted"/>
<dbReference type="Pfam" id="PF16064">
    <property type="entry name" value="DUF4806"/>
    <property type="match status" value="1"/>
</dbReference>
<evidence type="ECO:0000313" key="4">
    <source>
        <dbReference type="Proteomes" id="UP001642540"/>
    </source>
</evidence>
<name>A0ABP1R8H3_9HEXA</name>
<feature type="region of interest" description="Disordered" evidence="1">
    <location>
        <begin position="313"/>
        <end position="385"/>
    </location>
</feature>